<feature type="compositionally biased region" description="Basic residues" evidence="1">
    <location>
        <begin position="218"/>
        <end position="235"/>
    </location>
</feature>
<dbReference type="Proteomes" id="UP001596380">
    <property type="component" value="Unassembled WGS sequence"/>
</dbReference>
<evidence type="ECO:0000256" key="2">
    <source>
        <dbReference type="SAM" id="SignalP"/>
    </source>
</evidence>
<gene>
    <name evidence="3" type="ORF">ACFQKB_11800</name>
</gene>
<reference evidence="4" key="1">
    <citation type="journal article" date="2019" name="Int. J. Syst. Evol. Microbiol.">
        <title>The Global Catalogue of Microorganisms (GCM) 10K type strain sequencing project: providing services to taxonomists for standard genome sequencing and annotation.</title>
        <authorList>
            <consortium name="The Broad Institute Genomics Platform"/>
            <consortium name="The Broad Institute Genome Sequencing Center for Infectious Disease"/>
            <person name="Wu L."/>
            <person name="Ma J."/>
        </authorList>
    </citation>
    <scope>NUCLEOTIDE SEQUENCE [LARGE SCALE GENOMIC DNA]</scope>
    <source>
        <strain evidence="4">JCM 3369</strain>
    </source>
</reference>
<name>A0ABW2CJ47_9ACTN</name>
<dbReference type="EMBL" id="JBHSXS010000005">
    <property type="protein sequence ID" value="MFC6880445.1"/>
    <property type="molecule type" value="Genomic_DNA"/>
</dbReference>
<sequence length="256" mass="25435">MRYRNVTRLLVQAGTIAGAAGLLAALPATDATAAPKGEGSAYGLSVTGPVGVPPVPAVSSRSAEVRKSLLREDSTKLVKASALDVKATSARAGSTVAHLAVPMAQLGASAVAVKCDGGRGSTRLAHALLAGRGLNVAPPPNTTVPVRVNGVGKASLVLNKQRRTADGRLAVTGMVLDLPVGKGASVQVANATCGKNGPRSGGVVQSTHSGHNQQSSHGGHHAHHGKSGNHGKSGGHGKPGEAPAPSPVRNELPVTG</sequence>
<feature type="compositionally biased region" description="Low complexity" evidence="1">
    <location>
        <begin position="208"/>
        <end position="217"/>
    </location>
</feature>
<protein>
    <submittedName>
        <fullName evidence="3">Choice-of-anchor P family protein</fullName>
    </submittedName>
</protein>
<feature type="chain" id="PRO_5045299545" evidence="2">
    <location>
        <begin position="34"/>
        <end position="256"/>
    </location>
</feature>
<evidence type="ECO:0000313" key="4">
    <source>
        <dbReference type="Proteomes" id="UP001596380"/>
    </source>
</evidence>
<accession>A0ABW2CJ47</accession>
<keyword evidence="2" id="KW-0732">Signal</keyword>
<proteinExistence type="predicted"/>
<feature type="region of interest" description="Disordered" evidence="1">
    <location>
        <begin position="191"/>
        <end position="256"/>
    </location>
</feature>
<evidence type="ECO:0000313" key="3">
    <source>
        <dbReference type="EMBL" id="MFC6880445.1"/>
    </source>
</evidence>
<keyword evidence="4" id="KW-1185">Reference proteome</keyword>
<dbReference type="NCBIfam" id="NF040603">
    <property type="entry name" value="choice_anch_P"/>
    <property type="match status" value="1"/>
</dbReference>
<comment type="caution">
    <text evidence="3">The sequence shown here is derived from an EMBL/GenBank/DDBJ whole genome shotgun (WGS) entry which is preliminary data.</text>
</comment>
<feature type="signal peptide" evidence="2">
    <location>
        <begin position="1"/>
        <end position="33"/>
    </location>
</feature>
<evidence type="ECO:0000256" key="1">
    <source>
        <dbReference type="SAM" id="MobiDB-lite"/>
    </source>
</evidence>
<dbReference type="RefSeq" id="WP_160820945.1">
    <property type="nucleotide sequence ID" value="NZ_JBHSXE010000001.1"/>
</dbReference>
<organism evidence="3 4">
    <name type="scientific">Actinomadura yumaensis</name>
    <dbReference type="NCBI Taxonomy" id="111807"/>
    <lineage>
        <taxon>Bacteria</taxon>
        <taxon>Bacillati</taxon>
        <taxon>Actinomycetota</taxon>
        <taxon>Actinomycetes</taxon>
        <taxon>Streptosporangiales</taxon>
        <taxon>Thermomonosporaceae</taxon>
        <taxon>Actinomadura</taxon>
    </lineage>
</organism>